<accession>A0A679IV63</accession>
<organism evidence="1">
    <name type="scientific">Methylobacterium bullatum</name>
    <dbReference type="NCBI Taxonomy" id="570505"/>
    <lineage>
        <taxon>Bacteria</taxon>
        <taxon>Pseudomonadati</taxon>
        <taxon>Pseudomonadota</taxon>
        <taxon>Alphaproteobacteria</taxon>
        <taxon>Hyphomicrobiales</taxon>
        <taxon>Methylobacteriaceae</taxon>
        <taxon>Methylobacterium</taxon>
    </lineage>
</organism>
<evidence type="ECO:0000313" key="1">
    <source>
        <dbReference type="EMBL" id="CAA2103549.1"/>
    </source>
</evidence>
<reference evidence="1" key="1">
    <citation type="submission" date="2019-12" db="EMBL/GenBank/DDBJ databases">
        <authorList>
            <person name="Cremers G."/>
        </authorList>
    </citation>
    <scope>NUCLEOTIDE SEQUENCE</scope>
    <source>
        <strain evidence="1">Mbul1</strain>
    </source>
</reference>
<gene>
    <name evidence="1" type="ORF">MBUL_02251</name>
</gene>
<sequence length="32" mass="4237">MHEVRYMWKHYRLFIRENEYGWDIRYYTPAVL</sequence>
<proteinExistence type="predicted"/>
<dbReference type="AlphaFoldDB" id="A0A679IV63"/>
<protein>
    <submittedName>
        <fullName evidence="1">Uncharacterized protein</fullName>
    </submittedName>
</protein>
<dbReference type="EMBL" id="LR743504">
    <property type="protein sequence ID" value="CAA2103549.1"/>
    <property type="molecule type" value="Genomic_DNA"/>
</dbReference>
<name>A0A679IV63_9HYPH</name>